<name>A0A3D8P9Z2_9RHOB</name>
<dbReference type="CDD" id="cd06261">
    <property type="entry name" value="TM_PBP2"/>
    <property type="match status" value="1"/>
</dbReference>
<sequence>MIALRLARLALLLLTVAAAAFALMKLSPVDPVDAYLGPAMARVGPEQKALIAASWGLDQPAFAQFSHWLGRLLSGDPGWSTAYGAPVRSVLAERLLPSLLLTLPAWLLSGVLGFALGIVAGIREGSALDRAIRVYAYVTASAPTFWVALLALTVFSVNLGWTPLCCSGPIGVLPQEVAWAERLHHLILPLSVLSLLGIAQIALHTRAKVAELMKTDHVLFALAQGATPADVACRVIARNAALPALTIFFASIGEILGGALLAEQVFAYPGLGRATVEAAMKGDVPLLLAITLLAALVVSTGNMLADILYRIVDPRMGGAGPALRKAAQR</sequence>
<keyword evidence="8" id="KW-0732">Signal</keyword>
<comment type="subcellular location">
    <subcellularLocation>
        <location evidence="1 7">Cell membrane</location>
        <topology evidence="1 7">Multi-pass membrane protein</topology>
    </subcellularLocation>
</comment>
<evidence type="ECO:0000313" key="11">
    <source>
        <dbReference type="Proteomes" id="UP000256679"/>
    </source>
</evidence>
<feature type="transmembrane region" description="Helical" evidence="7">
    <location>
        <begin position="103"/>
        <end position="122"/>
    </location>
</feature>
<keyword evidence="3" id="KW-1003">Cell membrane</keyword>
<keyword evidence="4 7" id="KW-0812">Transmembrane</keyword>
<feature type="signal peptide" evidence="8">
    <location>
        <begin position="1"/>
        <end position="22"/>
    </location>
</feature>
<dbReference type="InterPro" id="IPR035906">
    <property type="entry name" value="MetI-like_sf"/>
</dbReference>
<gene>
    <name evidence="10" type="ORF">DIE28_11155</name>
</gene>
<feature type="domain" description="ABC transmembrane type-1" evidence="9">
    <location>
        <begin position="95"/>
        <end position="305"/>
    </location>
</feature>
<evidence type="ECO:0000256" key="5">
    <source>
        <dbReference type="ARBA" id="ARBA00022989"/>
    </source>
</evidence>
<dbReference type="GO" id="GO:0055085">
    <property type="term" value="P:transmembrane transport"/>
    <property type="evidence" value="ECO:0007669"/>
    <property type="project" value="InterPro"/>
</dbReference>
<feature type="transmembrane region" description="Helical" evidence="7">
    <location>
        <begin position="134"/>
        <end position="155"/>
    </location>
</feature>
<feature type="transmembrane region" description="Helical" evidence="7">
    <location>
        <begin position="286"/>
        <end position="309"/>
    </location>
</feature>
<organism evidence="10 11">
    <name type="scientific">Paracoccus thiocyanatus</name>
    <dbReference type="NCBI Taxonomy" id="34006"/>
    <lineage>
        <taxon>Bacteria</taxon>
        <taxon>Pseudomonadati</taxon>
        <taxon>Pseudomonadota</taxon>
        <taxon>Alphaproteobacteria</taxon>
        <taxon>Rhodobacterales</taxon>
        <taxon>Paracoccaceae</taxon>
        <taxon>Paracoccus</taxon>
    </lineage>
</organism>
<accession>A0A3D8P9Z2</accession>
<dbReference type="PANTHER" id="PTHR43163:SF9">
    <property type="entry name" value="ABC TRANSPORTER PERMEASE PROTEIN"/>
    <property type="match status" value="1"/>
</dbReference>
<evidence type="ECO:0000256" key="8">
    <source>
        <dbReference type="SAM" id="SignalP"/>
    </source>
</evidence>
<evidence type="ECO:0000256" key="6">
    <source>
        <dbReference type="ARBA" id="ARBA00023136"/>
    </source>
</evidence>
<dbReference type="Proteomes" id="UP000256679">
    <property type="component" value="Unassembled WGS sequence"/>
</dbReference>
<dbReference type="SUPFAM" id="SSF161098">
    <property type="entry name" value="MetI-like"/>
    <property type="match status" value="1"/>
</dbReference>
<feature type="transmembrane region" description="Helical" evidence="7">
    <location>
        <begin position="244"/>
        <end position="266"/>
    </location>
</feature>
<protein>
    <submittedName>
        <fullName evidence="10">ABC transporter permease</fullName>
    </submittedName>
</protein>
<evidence type="ECO:0000256" key="7">
    <source>
        <dbReference type="RuleBase" id="RU363032"/>
    </source>
</evidence>
<proteinExistence type="inferred from homology"/>
<dbReference type="GO" id="GO:0005886">
    <property type="term" value="C:plasma membrane"/>
    <property type="evidence" value="ECO:0007669"/>
    <property type="project" value="UniProtKB-SubCell"/>
</dbReference>
<keyword evidence="5 7" id="KW-1133">Transmembrane helix</keyword>
<feature type="transmembrane region" description="Helical" evidence="7">
    <location>
        <begin position="183"/>
        <end position="203"/>
    </location>
</feature>
<reference evidence="10 11" key="1">
    <citation type="submission" date="2018-05" db="EMBL/GenBank/DDBJ databases">
        <title>Whole genome sequencing of Paracoccus thiocyanatus SST.</title>
        <authorList>
            <person name="Ghosh W."/>
            <person name="Rameez M.J."/>
            <person name="Roy C."/>
        </authorList>
    </citation>
    <scope>NUCLEOTIDE SEQUENCE [LARGE SCALE GENOMIC DNA]</scope>
    <source>
        <strain evidence="10 11">SST</strain>
    </source>
</reference>
<dbReference type="Pfam" id="PF00528">
    <property type="entry name" value="BPD_transp_1"/>
    <property type="match status" value="1"/>
</dbReference>
<feature type="chain" id="PRO_5017781805" evidence="8">
    <location>
        <begin position="23"/>
        <end position="329"/>
    </location>
</feature>
<evidence type="ECO:0000256" key="1">
    <source>
        <dbReference type="ARBA" id="ARBA00004651"/>
    </source>
</evidence>
<dbReference type="InterPro" id="IPR000515">
    <property type="entry name" value="MetI-like"/>
</dbReference>
<dbReference type="AlphaFoldDB" id="A0A3D8P9Z2"/>
<keyword evidence="2 7" id="KW-0813">Transport</keyword>
<keyword evidence="11" id="KW-1185">Reference proteome</keyword>
<evidence type="ECO:0000256" key="2">
    <source>
        <dbReference type="ARBA" id="ARBA00022448"/>
    </source>
</evidence>
<evidence type="ECO:0000313" key="10">
    <source>
        <dbReference type="EMBL" id="RDW12893.1"/>
    </source>
</evidence>
<evidence type="ECO:0000259" key="9">
    <source>
        <dbReference type="PROSITE" id="PS50928"/>
    </source>
</evidence>
<evidence type="ECO:0000256" key="4">
    <source>
        <dbReference type="ARBA" id="ARBA00022692"/>
    </source>
</evidence>
<comment type="similarity">
    <text evidence="7">Belongs to the binding-protein-dependent transport system permease family.</text>
</comment>
<dbReference type="PROSITE" id="PS50928">
    <property type="entry name" value="ABC_TM1"/>
    <property type="match status" value="1"/>
</dbReference>
<keyword evidence="6 7" id="KW-0472">Membrane</keyword>
<evidence type="ECO:0000256" key="3">
    <source>
        <dbReference type="ARBA" id="ARBA00022475"/>
    </source>
</evidence>
<dbReference type="Gene3D" id="1.10.3720.10">
    <property type="entry name" value="MetI-like"/>
    <property type="match status" value="1"/>
</dbReference>
<dbReference type="EMBL" id="QFCQ01000061">
    <property type="protein sequence ID" value="RDW12893.1"/>
    <property type="molecule type" value="Genomic_DNA"/>
</dbReference>
<comment type="caution">
    <text evidence="10">The sequence shown here is derived from an EMBL/GenBank/DDBJ whole genome shotgun (WGS) entry which is preliminary data.</text>
</comment>
<dbReference type="PANTHER" id="PTHR43163">
    <property type="entry name" value="DIPEPTIDE TRANSPORT SYSTEM PERMEASE PROTEIN DPPB-RELATED"/>
    <property type="match status" value="1"/>
</dbReference>